<comment type="function">
    <text evidence="7">Acts as a chaperone.</text>
</comment>
<dbReference type="InterPro" id="IPR018181">
    <property type="entry name" value="Heat_shock_70_CS"/>
</dbReference>
<evidence type="ECO:0000256" key="5">
    <source>
        <dbReference type="ARBA" id="ARBA00022840"/>
    </source>
</evidence>
<dbReference type="Gene3D" id="1.20.1270.10">
    <property type="match status" value="1"/>
</dbReference>
<keyword evidence="3 7" id="KW-0597">Phosphoprotein</keyword>
<evidence type="ECO:0000256" key="2">
    <source>
        <dbReference type="ARBA" id="ARBA00014415"/>
    </source>
</evidence>
<feature type="modified residue" description="Phosphothreonine; by autocatalysis" evidence="7">
    <location>
        <position position="198"/>
    </location>
</feature>
<evidence type="ECO:0000256" key="4">
    <source>
        <dbReference type="ARBA" id="ARBA00022741"/>
    </source>
</evidence>
<dbReference type="SUPFAM" id="SSF100934">
    <property type="entry name" value="Heat shock protein 70kD (HSP70), C-terminal subdomain"/>
    <property type="match status" value="1"/>
</dbReference>
<reference evidence="11 12" key="1">
    <citation type="submission" date="2023-05" db="EMBL/GenBank/DDBJ databases">
        <title>Chelatococcus sp. nov., a moderately thermophilic bacterium isolated from hot spring microbial mat.</title>
        <authorList>
            <person name="Hu C.-J."/>
            <person name="Li W.-J."/>
        </authorList>
    </citation>
    <scope>NUCLEOTIDE SEQUENCE [LARGE SCALE GENOMIC DNA]</scope>
    <source>
        <strain evidence="11 12">SYSU G07232</strain>
    </source>
</reference>
<keyword evidence="5 7" id="KW-0067">ATP-binding</keyword>
<evidence type="ECO:0000256" key="1">
    <source>
        <dbReference type="ARBA" id="ARBA00007381"/>
    </source>
</evidence>
<sequence>MGKVIGIDLGTTNSCVAVMEGTTPKVIENAEGARTTPSIVAFTDDGERLVGQPAKRQAVTNPERTFFAIKRLIGRTFDDPMTKKDMGLVPYKIVKANNGDAWVAADGKEYSPSQISAFTLQKMKETAEAYLGHKVEQAVITVPAYFNDAQRQATKDAGRIAGLEVLRIINEPTAAALAYGLDKRASGTIAVYDLGGGTFDISILEIGDGVFEVKSTNGDTFLGGEDFDMRLVEYLADEFRKEQGIDLRKDKLALQRLKEAAEKAKIELSSAQQTEINLPYITADASGPKHLALKLTRAKFEALVDDLIQKTVEPCRKALKDAGLSAGSIDEVVLVGGMTRMPKVQEMVKQFFGKEPHKGVNPDEVVAIGAAIQAGVLQGDVKDVLLLDVTPLSLGIETLGGVFTRLIDRNTTIPTKKSQVFSTAEDNQSAVTIRVFQGEREMAADNKLLGQFDLMGIPPAPRGMPQIEVTFDIDANGIVNVSAKDKATGKEQAIRIQASGGLSEADIEKMVKDAEAHAAEDKKRRELVEAKNQGESLIHSTEKSLKEYGDKVSPADKGLIEASIEALKTALKGDDTEAIKARSNELVQHAMKLGEAMYQAAQAADGAGEGAGASGEAKKDDVIDADFQEVDDDKKKRA</sequence>
<dbReference type="PRINTS" id="PR00301">
    <property type="entry name" value="HEATSHOCK70"/>
</dbReference>
<evidence type="ECO:0000313" key="11">
    <source>
        <dbReference type="EMBL" id="MDJ1158915.1"/>
    </source>
</evidence>
<dbReference type="Proteomes" id="UP001321492">
    <property type="component" value="Unassembled WGS sequence"/>
</dbReference>
<gene>
    <name evidence="7 11" type="primary">dnaK</name>
    <name evidence="11" type="ORF">QNA08_11780</name>
</gene>
<evidence type="ECO:0000256" key="9">
    <source>
        <dbReference type="SAM" id="Coils"/>
    </source>
</evidence>
<comment type="similarity">
    <text evidence="1 7 8">Belongs to the heat shock protein 70 family.</text>
</comment>
<keyword evidence="9" id="KW-0175">Coiled coil</keyword>
<dbReference type="InterPro" id="IPR012725">
    <property type="entry name" value="Chaperone_DnaK"/>
</dbReference>
<dbReference type="PROSITE" id="PS00329">
    <property type="entry name" value="HSP70_2"/>
    <property type="match status" value="1"/>
</dbReference>
<keyword evidence="12" id="KW-1185">Reference proteome</keyword>
<protein>
    <recommendedName>
        <fullName evidence="2 7">Chaperone protein DnaK</fullName>
    </recommendedName>
    <alternativeName>
        <fullName evidence="7">HSP70</fullName>
    </alternativeName>
    <alternativeName>
        <fullName evidence="7">Heat shock 70 kDa protein</fullName>
    </alternativeName>
    <alternativeName>
        <fullName evidence="7">Heat shock protein 70</fullName>
    </alternativeName>
</protein>
<dbReference type="RefSeq" id="WP_283740904.1">
    <property type="nucleotide sequence ID" value="NZ_JASJEV010000006.1"/>
</dbReference>
<dbReference type="InterPro" id="IPR013126">
    <property type="entry name" value="Hsp_70_fam"/>
</dbReference>
<dbReference type="NCBIfam" id="NF001413">
    <property type="entry name" value="PRK00290.1"/>
    <property type="match status" value="1"/>
</dbReference>
<dbReference type="PROSITE" id="PS01036">
    <property type="entry name" value="HSP70_3"/>
    <property type="match status" value="1"/>
</dbReference>
<dbReference type="CDD" id="cd11733">
    <property type="entry name" value="ASKHA_NBD_HSP70_HSPA9"/>
    <property type="match status" value="1"/>
</dbReference>
<comment type="caution">
    <text evidence="11">The sequence shown here is derived from an EMBL/GenBank/DDBJ whole genome shotgun (WGS) entry which is preliminary data.</text>
</comment>
<evidence type="ECO:0000256" key="6">
    <source>
        <dbReference type="ARBA" id="ARBA00023016"/>
    </source>
</evidence>
<dbReference type="InterPro" id="IPR029047">
    <property type="entry name" value="HSP70_peptide-bd_sf"/>
</dbReference>
<dbReference type="Pfam" id="PF00012">
    <property type="entry name" value="HSP70"/>
    <property type="match status" value="1"/>
</dbReference>
<proteinExistence type="evidence at transcript level"/>
<dbReference type="SUPFAM" id="SSF53067">
    <property type="entry name" value="Actin-like ATPase domain"/>
    <property type="match status" value="2"/>
</dbReference>
<dbReference type="Gene3D" id="3.30.420.40">
    <property type="match status" value="2"/>
</dbReference>
<dbReference type="Gene3D" id="3.90.640.10">
    <property type="entry name" value="Actin, Chain A, domain 4"/>
    <property type="match status" value="1"/>
</dbReference>
<dbReference type="HAMAP" id="MF_00332">
    <property type="entry name" value="DnaK"/>
    <property type="match status" value="1"/>
</dbReference>
<dbReference type="EMBL" id="JASJEV010000006">
    <property type="protein sequence ID" value="MDJ1158915.1"/>
    <property type="molecule type" value="Genomic_DNA"/>
</dbReference>
<keyword evidence="6 7" id="KW-0346">Stress response</keyword>
<keyword evidence="4 7" id="KW-0547">Nucleotide-binding</keyword>
<keyword evidence="7" id="KW-0143">Chaperone</keyword>
<name>A0ABT7AHQ8_9HYPH</name>
<evidence type="ECO:0000256" key="3">
    <source>
        <dbReference type="ARBA" id="ARBA00022553"/>
    </source>
</evidence>
<dbReference type="PANTHER" id="PTHR19375">
    <property type="entry name" value="HEAT SHOCK PROTEIN 70KDA"/>
    <property type="match status" value="1"/>
</dbReference>
<evidence type="ECO:0000256" key="7">
    <source>
        <dbReference type="HAMAP-Rule" id="MF_00332"/>
    </source>
</evidence>
<evidence type="ECO:0000256" key="10">
    <source>
        <dbReference type="SAM" id="MobiDB-lite"/>
    </source>
</evidence>
<evidence type="ECO:0000313" key="12">
    <source>
        <dbReference type="Proteomes" id="UP001321492"/>
    </source>
</evidence>
<dbReference type="InterPro" id="IPR029048">
    <property type="entry name" value="HSP70_C_sf"/>
</dbReference>
<organism evidence="11 12">
    <name type="scientific">Chelatococcus albus</name>
    <dbReference type="NCBI Taxonomy" id="3047466"/>
    <lineage>
        <taxon>Bacteria</taxon>
        <taxon>Pseudomonadati</taxon>
        <taxon>Pseudomonadota</taxon>
        <taxon>Alphaproteobacteria</taxon>
        <taxon>Hyphomicrobiales</taxon>
        <taxon>Chelatococcaceae</taxon>
        <taxon>Chelatococcus</taxon>
    </lineage>
</organism>
<dbReference type="NCBIfam" id="TIGR02350">
    <property type="entry name" value="prok_dnaK"/>
    <property type="match status" value="1"/>
</dbReference>
<feature type="coiled-coil region" evidence="9">
    <location>
        <begin position="247"/>
        <end position="274"/>
    </location>
</feature>
<dbReference type="NCBIfam" id="NF003520">
    <property type="entry name" value="PRK05183.1"/>
    <property type="match status" value="1"/>
</dbReference>
<dbReference type="InterPro" id="IPR043129">
    <property type="entry name" value="ATPase_NBD"/>
</dbReference>
<comment type="induction">
    <text evidence="7">By stress conditions e.g. heat shock.</text>
</comment>
<feature type="region of interest" description="Disordered" evidence="10">
    <location>
        <begin position="602"/>
        <end position="638"/>
    </location>
</feature>
<dbReference type="SUPFAM" id="SSF100920">
    <property type="entry name" value="Heat shock protein 70kD (HSP70), peptide-binding domain"/>
    <property type="match status" value="1"/>
</dbReference>
<evidence type="ECO:0000256" key="8">
    <source>
        <dbReference type="RuleBase" id="RU003322"/>
    </source>
</evidence>
<dbReference type="PROSITE" id="PS00297">
    <property type="entry name" value="HSP70_1"/>
    <property type="match status" value="1"/>
</dbReference>
<accession>A0ABT7AHQ8</accession>
<dbReference type="Gene3D" id="2.60.34.10">
    <property type="entry name" value="Substrate Binding Domain Of DNAk, Chain A, domain 1"/>
    <property type="match status" value="1"/>
</dbReference>